<dbReference type="NCBIfam" id="TIGR03860">
    <property type="entry name" value="FMN_nitrolo"/>
    <property type="match status" value="1"/>
</dbReference>
<dbReference type="PANTHER" id="PTHR30011">
    <property type="entry name" value="ALKANESULFONATE MONOOXYGENASE-RELATED"/>
    <property type="match status" value="1"/>
</dbReference>
<evidence type="ECO:0000256" key="1">
    <source>
        <dbReference type="ARBA" id="ARBA00022630"/>
    </source>
</evidence>
<organism evidence="8 9">
    <name type="scientific">Xanthomonas arboricola pv. pruni MAFF 301420</name>
    <dbReference type="NCBI Taxonomy" id="1418095"/>
    <lineage>
        <taxon>Bacteria</taxon>
        <taxon>Pseudomonadati</taxon>
        <taxon>Pseudomonadota</taxon>
        <taxon>Gammaproteobacteria</taxon>
        <taxon>Lysobacterales</taxon>
        <taxon>Lysobacteraceae</taxon>
        <taxon>Xanthomonas</taxon>
    </lineage>
</organism>
<keyword evidence="4" id="KW-0503">Monooxygenase</keyword>
<dbReference type="InterPro" id="IPR036812">
    <property type="entry name" value="NAD(P)_OxRdtase_dom_sf"/>
</dbReference>
<dbReference type="Pfam" id="PF00296">
    <property type="entry name" value="Bac_luciferase"/>
    <property type="match status" value="1"/>
</dbReference>
<comment type="similarity">
    <text evidence="5">Belongs to the NtaA/SnaA/DszA monooxygenase family.</text>
</comment>
<accession>W4SFH2</accession>
<comment type="caution">
    <text evidence="8">The sequence shown here is derived from an EMBL/GenBank/DDBJ whole genome shotgun (WGS) entry which is preliminary data.</text>
</comment>
<dbReference type="InterPro" id="IPR016215">
    <property type="entry name" value="NTA_MOA"/>
</dbReference>
<dbReference type="PANTHER" id="PTHR30011:SF16">
    <property type="entry name" value="C2H2 FINGER DOMAIN TRANSCRIPTION FACTOR (EUROFUNG)-RELATED"/>
    <property type="match status" value="1"/>
</dbReference>
<dbReference type="InterPro" id="IPR036661">
    <property type="entry name" value="Luciferase-like_sf"/>
</dbReference>
<name>W4SFH2_9XANT</name>
<evidence type="ECO:0000259" key="7">
    <source>
        <dbReference type="Pfam" id="PF00296"/>
    </source>
</evidence>
<protein>
    <recommendedName>
        <fullName evidence="10">Luciferase-like domain-containing protein</fullName>
    </recommendedName>
</protein>
<feature type="domain" description="NADP-dependent oxidoreductase" evidence="6">
    <location>
        <begin position="481"/>
        <end position="782"/>
    </location>
</feature>
<dbReference type="InterPro" id="IPR023210">
    <property type="entry name" value="NADP_OxRdtase_dom"/>
</dbReference>
<dbReference type="Pfam" id="PF00248">
    <property type="entry name" value="Aldo_ket_red"/>
    <property type="match status" value="1"/>
</dbReference>
<evidence type="ECO:0000259" key="6">
    <source>
        <dbReference type="Pfam" id="PF00248"/>
    </source>
</evidence>
<evidence type="ECO:0000256" key="2">
    <source>
        <dbReference type="ARBA" id="ARBA00022643"/>
    </source>
</evidence>
<dbReference type="Proteomes" id="UP000019084">
    <property type="component" value="Unassembled WGS sequence"/>
</dbReference>
<evidence type="ECO:0000313" key="8">
    <source>
        <dbReference type="EMBL" id="GAE54694.1"/>
    </source>
</evidence>
<evidence type="ECO:0000256" key="4">
    <source>
        <dbReference type="ARBA" id="ARBA00023033"/>
    </source>
</evidence>
<dbReference type="GO" id="GO:0016705">
    <property type="term" value="F:oxidoreductase activity, acting on paired donors, with incorporation or reduction of molecular oxygen"/>
    <property type="evidence" value="ECO:0007669"/>
    <property type="project" value="InterPro"/>
</dbReference>
<dbReference type="SUPFAM" id="SSF51430">
    <property type="entry name" value="NAD(P)-linked oxidoreductase"/>
    <property type="match status" value="1"/>
</dbReference>
<reference evidence="8 9" key="1">
    <citation type="submission" date="2014-01" db="EMBL/GenBank/DDBJ databases">
        <title>Genome sequence and analysis of Xanthomonas arboricola pv. pruni.</title>
        <authorList>
            <person name="Fujikawa T."/>
            <person name="Nakazono-Nagaoka E."/>
        </authorList>
    </citation>
    <scope>NUCLEOTIDE SEQUENCE [LARGE SCALE GENOMIC DNA]</scope>
    <source>
        <strain evidence="9">MAFF 301420</strain>
    </source>
</reference>
<keyword evidence="3" id="KW-0560">Oxidoreductase</keyword>
<dbReference type="Gene3D" id="3.20.20.100">
    <property type="entry name" value="NADP-dependent oxidoreductase domain"/>
    <property type="match status" value="1"/>
</dbReference>
<dbReference type="AlphaFoldDB" id="W4SFH2"/>
<dbReference type="Gene3D" id="3.20.20.30">
    <property type="entry name" value="Luciferase-like domain"/>
    <property type="match status" value="1"/>
</dbReference>
<evidence type="ECO:0008006" key="10">
    <source>
        <dbReference type="Google" id="ProtNLM"/>
    </source>
</evidence>
<dbReference type="InterPro" id="IPR011251">
    <property type="entry name" value="Luciferase-like_dom"/>
</dbReference>
<keyword evidence="1" id="KW-0285">Flavoprotein</keyword>
<dbReference type="SUPFAM" id="SSF51679">
    <property type="entry name" value="Bacterial luciferase-like"/>
    <property type="match status" value="1"/>
</dbReference>
<gene>
    <name evidence="8" type="ORF">XPR_1329</name>
</gene>
<evidence type="ECO:0000313" key="9">
    <source>
        <dbReference type="Proteomes" id="UP000019084"/>
    </source>
</evidence>
<evidence type="ECO:0000256" key="5">
    <source>
        <dbReference type="ARBA" id="ARBA00033748"/>
    </source>
</evidence>
<dbReference type="CDD" id="cd01095">
    <property type="entry name" value="Nitrilotriacetate_monoxgenase"/>
    <property type="match status" value="1"/>
</dbReference>
<dbReference type="GO" id="GO:0004497">
    <property type="term" value="F:monooxygenase activity"/>
    <property type="evidence" value="ECO:0007669"/>
    <property type="project" value="UniProtKB-KW"/>
</dbReference>
<keyword evidence="2" id="KW-0288">FMN</keyword>
<dbReference type="EMBL" id="BAVC01000088">
    <property type="protein sequence ID" value="GAE54694.1"/>
    <property type="molecule type" value="Genomic_DNA"/>
</dbReference>
<dbReference type="InterPro" id="IPR051260">
    <property type="entry name" value="Diverse_substr_monoxygenases"/>
</dbReference>
<evidence type="ECO:0000256" key="3">
    <source>
        <dbReference type="ARBA" id="ARBA00023002"/>
    </source>
</evidence>
<dbReference type="NCBIfam" id="NF007388">
    <property type="entry name" value="PRK09912.1"/>
    <property type="match status" value="1"/>
</dbReference>
<proteinExistence type="inferred from homology"/>
<sequence>MSAARQLSLGAFLMATGHHVAAWRHPQASADPLVFDHYREMVRIAEAAKFDAVFVADSLAAAGGPVASRMARSSLFEPLTLLSALAVVSERIGLIATMTTSYNEPYHVARKFASLDHLSGGRAGWNLVTSDAADEALNFNRDAHYVHAERYARAREFQQVVAGLWDSWDDDAFIADTAAGVHYDPARLHVLDHRGAHFQVRGPLNIARAPQGHPVLVQAGSSEPGRALAAETAEVVFTAQSSLAKARAFYADIKGRLEQFGRARDALKVMPGVFIVVGQSQAEAQDKFAQFQELVEPEVGIALLSRMLGNFDLSGYPPDGPLPELPLTETGQRSRQQLFTELAGQEQLSIAQLGRRIAGGRGHYSLIGTPTQIADELQAWFEGEAADGFNVLVPHLPAAWPMWPRTWCPSCSGVDCSGVNMQGAPCAIIWGWHAPSIASAHADSPDTLMTYLAHPDRYDRIAYRRVAYRRVGRSGLVLPALSLGMWHNFGDSTPIDTQRALLRTAFDLGITHFDLANNYGPPYGSAEINFGRLLREDFKPYRDELILSTKAGWDMWPGPYGQGGSSRKYLLSSLDQSLQRLGVDYVDIFYSHRFDADTPLEETAGALASAVQQGKALYVGVSSYSAARTREIAALLREWKVPLLIHQPAYNLFNRWAEHELFDATDEVGAGVIAFTPLAQGLLTGKYLNGVPGDARVNRPGGESLRPEHLAEANLQRARGLDAIAQRRGQSLAQLALTWVLRDPRVSSALLGASRPEQLIENVAALQTPEFSADELAEIDRFAVEGGVNLWEKPSTDWQ</sequence>
<feature type="domain" description="Luciferase-like" evidence="7">
    <location>
        <begin position="18"/>
        <end position="382"/>
    </location>
</feature>